<name>A0ACC0C3I6_CATRO</name>
<evidence type="ECO:0000313" key="2">
    <source>
        <dbReference type="Proteomes" id="UP001060085"/>
    </source>
</evidence>
<evidence type="ECO:0000313" key="1">
    <source>
        <dbReference type="EMBL" id="KAI5679508.1"/>
    </source>
</evidence>
<comment type="caution">
    <text evidence="1">The sequence shown here is derived from an EMBL/GenBank/DDBJ whole genome shotgun (WGS) entry which is preliminary data.</text>
</comment>
<sequence>MAVVRYSQFTPMVVIQKSASTKSRKPLSIVVMSADSKISVNRTPFQIKLPSSSTTNQVVFEDQTRGIVCYRDENGEITCEGFDEGPRFQHRISRFALNPRDADFINLLQRSWLQIADDSKLH</sequence>
<accession>A0ACC0C3I6</accession>
<keyword evidence="2" id="KW-1185">Reference proteome</keyword>
<organism evidence="1 2">
    <name type="scientific">Catharanthus roseus</name>
    <name type="common">Madagascar periwinkle</name>
    <name type="synonym">Vinca rosea</name>
    <dbReference type="NCBI Taxonomy" id="4058"/>
    <lineage>
        <taxon>Eukaryota</taxon>
        <taxon>Viridiplantae</taxon>
        <taxon>Streptophyta</taxon>
        <taxon>Embryophyta</taxon>
        <taxon>Tracheophyta</taxon>
        <taxon>Spermatophyta</taxon>
        <taxon>Magnoliopsida</taxon>
        <taxon>eudicotyledons</taxon>
        <taxon>Gunneridae</taxon>
        <taxon>Pentapetalae</taxon>
        <taxon>asterids</taxon>
        <taxon>lamiids</taxon>
        <taxon>Gentianales</taxon>
        <taxon>Apocynaceae</taxon>
        <taxon>Rauvolfioideae</taxon>
        <taxon>Vinceae</taxon>
        <taxon>Catharanthinae</taxon>
        <taxon>Catharanthus</taxon>
    </lineage>
</organism>
<gene>
    <name evidence="1" type="ORF">M9H77_00735</name>
</gene>
<dbReference type="EMBL" id="CM044701">
    <property type="protein sequence ID" value="KAI5679508.1"/>
    <property type="molecule type" value="Genomic_DNA"/>
</dbReference>
<reference evidence="2" key="1">
    <citation type="journal article" date="2023" name="Nat. Plants">
        <title>Single-cell RNA sequencing provides a high-resolution roadmap for understanding the multicellular compartmentation of specialized metabolism.</title>
        <authorList>
            <person name="Sun S."/>
            <person name="Shen X."/>
            <person name="Li Y."/>
            <person name="Li Y."/>
            <person name="Wang S."/>
            <person name="Li R."/>
            <person name="Zhang H."/>
            <person name="Shen G."/>
            <person name="Guo B."/>
            <person name="Wei J."/>
            <person name="Xu J."/>
            <person name="St-Pierre B."/>
            <person name="Chen S."/>
            <person name="Sun C."/>
        </authorList>
    </citation>
    <scope>NUCLEOTIDE SEQUENCE [LARGE SCALE GENOMIC DNA]</scope>
</reference>
<proteinExistence type="predicted"/>
<protein>
    <submittedName>
        <fullName evidence="1">Uncharacterized protein</fullName>
    </submittedName>
</protein>
<dbReference type="Proteomes" id="UP001060085">
    <property type="component" value="Linkage Group LG01"/>
</dbReference>